<organism evidence="1 2">
    <name type="scientific">Phyllobacterium myrsinacearum</name>
    <dbReference type="NCBI Taxonomy" id="28101"/>
    <lineage>
        <taxon>Bacteria</taxon>
        <taxon>Pseudomonadati</taxon>
        <taxon>Pseudomonadota</taxon>
        <taxon>Alphaproteobacteria</taxon>
        <taxon>Hyphomicrobiales</taxon>
        <taxon>Phyllobacteriaceae</taxon>
        <taxon>Phyllobacterium</taxon>
    </lineage>
</organism>
<evidence type="ECO:0000313" key="1">
    <source>
        <dbReference type="EMBL" id="MBA8881635.1"/>
    </source>
</evidence>
<sequence>MAFASRNESGTWRLCLRMGKTITHINAAQLPGVEIGFSSQATAKKCADALNERFWKEYDRHERLATGQPSPLENDIIELIHQMGGISKADYERLQ</sequence>
<dbReference type="EMBL" id="JACGXN010000016">
    <property type="protein sequence ID" value="MBA8881635.1"/>
    <property type="molecule type" value="Genomic_DNA"/>
</dbReference>
<name>A0A839EU52_9HYPH</name>
<comment type="caution">
    <text evidence="1">The sequence shown here is derived from an EMBL/GenBank/DDBJ whole genome shotgun (WGS) entry which is preliminary data.</text>
</comment>
<dbReference type="AlphaFoldDB" id="A0A839EU52"/>
<evidence type="ECO:0000313" key="2">
    <source>
        <dbReference type="Proteomes" id="UP000549052"/>
    </source>
</evidence>
<dbReference type="RefSeq" id="WP_182552199.1">
    <property type="nucleotide sequence ID" value="NZ_JACGXN010000016.1"/>
</dbReference>
<keyword evidence="2" id="KW-1185">Reference proteome</keyword>
<gene>
    <name evidence="1" type="ORF">FHW16_005380</name>
</gene>
<accession>A0A839EU52</accession>
<dbReference type="Proteomes" id="UP000549052">
    <property type="component" value="Unassembled WGS sequence"/>
</dbReference>
<proteinExistence type="predicted"/>
<reference evidence="1 2" key="1">
    <citation type="submission" date="2020-07" db="EMBL/GenBank/DDBJ databases">
        <title>Genomic Encyclopedia of Type Strains, Phase IV (KMG-V): Genome sequencing to study the core and pangenomes of soil and plant-associated prokaryotes.</title>
        <authorList>
            <person name="Whitman W."/>
        </authorList>
    </citation>
    <scope>NUCLEOTIDE SEQUENCE [LARGE SCALE GENOMIC DNA]</scope>
    <source>
        <strain evidence="1 2">AN3</strain>
    </source>
</reference>
<protein>
    <submittedName>
        <fullName evidence="1">Uncharacterized protein</fullName>
    </submittedName>
</protein>